<proteinExistence type="predicted"/>
<dbReference type="Proteomes" id="UP000245670">
    <property type="component" value="Unassembled WGS sequence"/>
</dbReference>
<accession>A0A2U2JBU1</accession>
<name>A0A2U2JBU1_9FLAO</name>
<organism evidence="2 3">
    <name type="scientific">Polaribacter aquimarinus</name>
    <dbReference type="NCBI Taxonomy" id="2100726"/>
    <lineage>
        <taxon>Bacteria</taxon>
        <taxon>Pseudomonadati</taxon>
        <taxon>Bacteroidota</taxon>
        <taxon>Flavobacteriia</taxon>
        <taxon>Flavobacteriales</taxon>
        <taxon>Flavobacteriaceae</taxon>
    </lineage>
</organism>
<protein>
    <recommendedName>
        <fullName evidence="4">YHS domain-containing protein</fullName>
    </recommendedName>
</protein>
<evidence type="ECO:0000256" key="1">
    <source>
        <dbReference type="SAM" id="SignalP"/>
    </source>
</evidence>
<reference evidence="2 3" key="1">
    <citation type="submission" date="2018-05" db="EMBL/GenBank/DDBJ databases">
        <title>Polaribacter aquimarinus sp. nov., isolated from sediment in a sediment of sea.</title>
        <authorList>
            <person name="Lu D."/>
        </authorList>
    </citation>
    <scope>NUCLEOTIDE SEQUENCE [LARGE SCALE GENOMIC DNA]</scope>
    <source>
        <strain evidence="2 3">ZY113</strain>
    </source>
</reference>
<dbReference type="OrthoDB" id="344729at2"/>
<dbReference type="RefSeq" id="WP_109404140.1">
    <property type="nucleotide sequence ID" value="NZ_QFFG01000002.1"/>
</dbReference>
<feature type="chain" id="PRO_5015763300" description="YHS domain-containing protein" evidence="1">
    <location>
        <begin position="19"/>
        <end position="147"/>
    </location>
</feature>
<evidence type="ECO:0000313" key="2">
    <source>
        <dbReference type="EMBL" id="PWG05807.1"/>
    </source>
</evidence>
<dbReference type="AlphaFoldDB" id="A0A2U2JBU1"/>
<gene>
    <name evidence="2" type="ORF">DIS07_05020</name>
</gene>
<evidence type="ECO:0008006" key="4">
    <source>
        <dbReference type="Google" id="ProtNLM"/>
    </source>
</evidence>
<dbReference type="EMBL" id="QFFG01000002">
    <property type="protein sequence ID" value="PWG05807.1"/>
    <property type="molecule type" value="Genomic_DNA"/>
</dbReference>
<dbReference type="NCBIfam" id="NF041384">
    <property type="entry name" value="YHS_seleno_dom"/>
    <property type="match status" value="1"/>
</dbReference>
<sequence length="147" mass="17042">MKTFITLFLLTISTTFFAQDYNVKKGYVAQGYDVVAYFNDKVIKGDKKFATTYDGVKFKFSTKENLETFKKSPKKYIPAYGGYCAYAIGVKGEKVSINPKTFEIREGKLYLFYNAWGTNTLKLWQEEGADEIKKKADKNWQKIKKNR</sequence>
<keyword evidence="1" id="KW-0732">Signal</keyword>
<comment type="caution">
    <text evidence="2">The sequence shown here is derived from an EMBL/GenBank/DDBJ whole genome shotgun (WGS) entry which is preliminary data.</text>
</comment>
<evidence type="ECO:0000313" key="3">
    <source>
        <dbReference type="Proteomes" id="UP000245670"/>
    </source>
</evidence>
<keyword evidence="3" id="KW-1185">Reference proteome</keyword>
<feature type="signal peptide" evidence="1">
    <location>
        <begin position="1"/>
        <end position="18"/>
    </location>
</feature>